<name>A0AAV5ISR6_9ROSI</name>
<dbReference type="Proteomes" id="UP001054252">
    <property type="component" value="Unassembled WGS sequence"/>
</dbReference>
<dbReference type="PROSITE" id="PS50994">
    <property type="entry name" value="INTEGRASE"/>
    <property type="match status" value="1"/>
</dbReference>
<dbReference type="GO" id="GO:0015074">
    <property type="term" value="P:DNA integration"/>
    <property type="evidence" value="ECO:0007669"/>
    <property type="project" value="InterPro"/>
</dbReference>
<dbReference type="PANTHER" id="PTHR11439">
    <property type="entry name" value="GAG-POL-RELATED RETROTRANSPOSON"/>
    <property type="match status" value="1"/>
</dbReference>
<keyword evidence="1" id="KW-0064">Aspartyl protease</keyword>
<dbReference type="SUPFAM" id="SSF53098">
    <property type="entry name" value="Ribonuclease H-like"/>
    <property type="match status" value="1"/>
</dbReference>
<dbReference type="Pfam" id="PF22936">
    <property type="entry name" value="Pol_BBD"/>
    <property type="match status" value="1"/>
</dbReference>
<feature type="region of interest" description="Disordered" evidence="3">
    <location>
        <begin position="700"/>
        <end position="731"/>
    </location>
</feature>
<keyword evidence="1" id="KW-0378">Hydrolase</keyword>
<evidence type="ECO:0000256" key="3">
    <source>
        <dbReference type="SAM" id="MobiDB-lite"/>
    </source>
</evidence>
<dbReference type="InterPro" id="IPR001584">
    <property type="entry name" value="Integrase_cat-core"/>
</dbReference>
<dbReference type="InterPro" id="IPR036397">
    <property type="entry name" value="RNaseH_sf"/>
</dbReference>
<dbReference type="Pfam" id="PF14223">
    <property type="entry name" value="Retrotran_gag_2"/>
    <property type="match status" value="1"/>
</dbReference>
<dbReference type="CDD" id="cd09272">
    <property type="entry name" value="RNase_HI_RT_Ty1"/>
    <property type="match status" value="1"/>
</dbReference>
<dbReference type="PROSITE" id="PS50158">
    <property type="entry name" value="ZF_CCHC"/>
    <property type="match status" value="1"/>
</dbReference>
<keyword evidence="2" id="KW-0862">Zinc</keyword>
<evidence type="ECO:0000313" key="6">
    <source>
        <dbReference type="EMBL" id="GKV01269.1"/>
    </source>
</evidence>
<accession>A0AAV5ISR6</accession>
<dbReference type="Pfam" id="PF07727">
    <property type="entry name" value="RVT_2"/>
    <property type="match status" value="1"/>
</dbReference>
<dbReference type="SUPFAM" id="SSF56672">
    <property type="entry name" value="DNA/RNA polymerases"/>
    <property type="match status" value="1"/>
</dbReference>
<dbReference type="InterPro" id="IPR036875">
    <property type="entry name" value="Znf_CCHC_sf"/>
</dbReference>
<dbReference type="SUPFAM" id="SSF57756">
    <property type="entry name" value="Retrovirus zinc finger-like domains"/>
    <property type="match status" value="1"/>
</dbReference>
<keyword evidence="2" id="KW-0479">Metal-binding</keyword>
<dbReference type="InterPro" id="IPR001878">
    <property type="entry name" value="Znf_CCHC"/>
</dbReference>
<protein>
    <submittedName>
        <fullName evidence="6">Uncharacterized protein</fullName>
    </submittedName>
</protein>
<dbReference type="AlphaFoldDB" id="A0AAV5ISR6"/>
<dbReference type="Pfam" id="PF13976">
    <property type="entry name" value="gag_pre-integrs"/>
    <property type="match status" value="1"/>
</dbReference>
<dbReference type="InterPro" id="IPR054722">
    <property type="entry name" value="PolX-like_BBD"/>
</dbReference>
<dbReference type="GO" id="GO:0008270">
    <property type="term" value="F:zinc ion binding"/>
    <property type="evidence" value="ECO:0007669"/>
    <property type="project" value="UniProtKB-KW"/>
</dbReference>
<reference evidence="6 7" key="1">
    <citation type="journal article" date="2021" name="Commun. Biol.">
        <title>The genome of Shorea leprosula (Dipterocarpaceae) highlights the ecological relevance of drought in aseasonal tropical rainforests.</title>
        <authorList>
            <person name="Ng K.K.S."/>
            <person name="Kobayashi M.J."/>
            <person name="Fawcett J.A."/>
            <person name="Hatakeyama M."/>
            <person name="Paape T."/>
            <person name="Ng C.H."/>
            <person name="Ang C.C."/>
            <person name="Tnah L.H."/>
            <person name="Lee C.T."/>
            <person name="Nishiyama T."/>
            <person name="Sese J."/>
            <person name="O'Brien M.J."/>
            <person name="Copetti D."/>
            <person name="Mohd Noor M.I."/>
            <person name="Ong R.C."/>
            <person name="Putra M."/>
            <person name="Sireger I.Z."/>
            <person name="Indrioko S."/>
            <person name="Kosugi Y."/>
            <person name="Izuno A."/>
            <person name="Isagi Y."/>
            <person name="Lee S.L."/>
            <person name="Shimizu K.K."/>
        </authorList>
    </citation>
    <scope>NUCLEOTIDE SEQUENCE [LARGE SCALE GENOMIC DNA]</scope>
    <source>
        <strain evidence="6">214</strain>
    </source>
</reference>
<dbReference type="PANTHER" id="PTHR11439:SF517">
    <property type="entry name" value="CYSTEINE-RICH RLK (RECEPTOR-LIKE PROTEIN KINASE) 8"/>
    <property type="match status" value="1"/>
</dbReference>
<keyword evidence="1" id="KW-0645">Protease</keyword>
<gene>
    <name evidence="6" type="ORF">SLEP1_g13835</name>
</gene>
<dbReference type="GO" id="GO:0004190">
    <property type="term" value="F:aspartic-type endopeptidase activity"/>
    <property type="evidence" value="ECO:0007669"/>
    <property type="project" value="UniProtKB-KW"/>
</dbReference>
<dbReference type="Gene3D" id="3.30.420.10">
    <property type="entry name" value="Ribonuclease H-like superfamily/Ribonuclease H"/>
    <property type="match status" value="1"/>
</dbReference>
<dbReference type="GO" id="GO:0003676">
    <property type="term" value="F:nucleic acid binding"/>
    <property type="evidence" value="ECO:0007669"/>
    <property type="project" value="InterPro"/>
</dbReference>
<feature type="region of interest" description="Disordered" evidence="3">
    <location>
        <begin position="215"/>
        <end position="257"/>
    </location>
</feature>
<comment type="caution">
    <text evidence="6">The sequence shown here is derived from an EMBL/GenBank/DDBJ whole genome shotgun (WGS) entry which is preliminary data.</text>
</comment>
<evidence type="ECO:0000313" key="7">
    <source>
        <dbReference type="Proteomes" id="UP001054252"/>
    </source>
</evidence>
<proteinExistence type="predicted"/>
<evidence type="ECO:0000259" key="4">
    <source>
        <dbReference type="PROSITE" id="PS50158"/>
    </source>
</evidence>
<evidence type="ECO:0000256" key="2">
    <source>
        <dbReference type="PROSITE-ProRule" id="PRU00047"/>
    </source>
</evidence>
<feature type="domain" description="CCHC-type" evidence="4">
    <location>
        <begin position="269"/>
        <end position="284"/>
    </location>
</feature>
<dbReference type="InterPro" id="IPR013103">
    <property type="entry name" value="RVT_2"/>
</dbReference>
<keyword evidence="2" id="KW-0863">Zinc-finger</keyword>
<dbReference type="InterPro" id="IPR012337">
    <property type="entry name" value="RNaseH-like_sf"/>
</dbReference>
<organism evidence="6 7">
    <name type="scientific">Rubroshorea leprosula</name>
    <dbReference type="NCBI Taxonomy" id="152421"/>
    <lineage>
        <taxon>Eukaryota</taxon>
        <taxon>Viridiplantae</taxon>
        <taxon>Streptophyta</taxon>
        <taxon>Embryophyta</taxon>
        <taxon>Tracheophyta</taxon>
        <taxon>Spermatophyta</taxon>
        <taxon>Magnoliopsida</taxon>
        <taxon>eudicotyledons</taxon>
        <taxon>Gunneridae</taxon>
        <taxon>Pentapetalae</taxon>
        <taxon>rosids</taxon>
        <taxon>malvids</taxon>
        <taxon>Malvales</taxon>
        <taxon>Dipterocarpaceae</taxon>
        <taxon>Rubroshorea</taxon>
    </lineage>
</organism>
<dbReference type="InterPro" id="IPR043502">
    <property type="entry name" value="DNA/RNA_pol_sf"/>
</dbReference>
<feature type="domain" description="Integrase catalytic" evidence="5">
    <location>
        <begin position="538"/>
        <end position="635"/>
    </location>
</feature>
<sequence length="1217" mass="138854">MNSTFPFVVPKLTKENYGHWCIRMKALLGSQEAWEVVEKGYDEPENEGVLNQNQKNALQKLQKQDQHALSIIHMGLDEALFEKVATATKAKEAWGILENNFKGIDKVKKVHLQTLRSEFESLHMKESESVFDYFTRVSSIVNQMKCYGEKIEDVRVVEKILRSLDSKLEFVSVAIEESNELDSMTLDQLMGSLQAYEERLKRKQEPVAQVLQTKVSLGEREQEQEHGRSQGRGQSRGRGRGLSNQPRGRGYYGSKRGSGRRYDKFNIQCYACHKYGHYANECRSSSTNNEERANYVEAKEEEELLLLMATKEERDTRAWYLDTGAANHMSGNKELFSTLNEAVKGNIIFGDDTKIPIKGKGDVLIRSKNGSHLLITQVYYVPTLKSNILSLGQLLEMGYDIHLKDGCLTLRDGSDNLVAKVPMEKNRMFLLNVHVDHPRSLKTCVEEASWLWHLRLGHLNFGGLKALASEEMVNGLPKINHPNQLCEGCFFGKQARKSFPKEATFRATKPLQLVHADVFGPIKPSSYALVKESGYSIKRLKTDRGGEFTSKEFQNFCENNGIRHFLTIPRSPQQNGVVERKNRTILNMVRSMLRSKNMPKEFWAEAVACAVYLSNISPSKSVQGMTPQEAWSSKKPNVSHLRVFGSIAFIHVPMRRDQSLMEKVRNLSSSAMIQAPKATRSSWDWNVSQNEEYVVFPLQEGESRQDTRQDVATPPHSPHGSQSPEDCSSERPLRTKNLIDIYEETEVVDNPSFFCLFADIEPLNFEEAVVDKKWKHAMDEEIKAIQKNGTWELVTLPEGQKAIGVKWVYKVKKNAQGKVEKYKARLVAKGYIQEYGIDYDEVFAPVARLETIRLIISLAAQNKWKNYQMDIKSAFLNGYLEEEVYVQQPLGYVVKGHEDRVLKLKKALYGLKQAPRAWYSRIDKYFQDHGFTKCPHEHALYVKEDKIGGFMLVCLYVDDLIFTGNNANMFEEFKKAMTQEFEMTDIGLMSYYLGIEVKQNEDGIFISQEAYAKKVLEKFEMANCKPVSTPIACGTRLSKYDESTKVDPSLYRSLVGNLRYLTCTRPDILYGVGLVSRYMEAPTSTHMKMAKRVLRYIKGTVDYGLTYSFSTNFQLYGYSDSDWGGDVDDRKSTTGFLFFLGDTAFTWCSKKQPIVTLSTCEAEFVSAASCVCHAIWLRKLLEMLRISQDEATTIYIDNKSAIALRKNPIYFHQGTEV</sequence>
<evidence type="ECO:0000259" key="5">
    <source>
        <dbReference type="PROSITE" id="PS50994"/>
    </source>
</evidence>
<dbReference type="InterPro" id="IPR025724">
    <property type="entry name" value="GAG-pre-integrase_dom"/>
</dbReference>
<dbReference type="EMBL" id="BPVZ01000016">
    <property type="protein sequence ID" value="GKV01269.1"/>
    <property type="molecule type" value="Genomic_DNA"/>
</dbReference>
<keyword evidence="7" id="KW-1185">Reference proteome</keyword>
<evidence type="ECO:0000256" key="1">
    <source>
        <dbReference type="ARBA" id="ARBA00022750"/>
    </source>
</evidence>
<feature type="compositionally biased region" description="Basic and acidic residues" evidence="3">
    <location>
        <begin position="217"/>
        <end position="228"/>
    </location>
</feature>